<evidence type="ECO:0000313" key="7">
    <source>
        <dbReference type="EMBL" id="TWF78976.1"/>
    </source>
</evidence>
<dbReference type="Pfam" id="PF13439">
    <property type="entry name" value="Glyco_transf_4"/>
    <property type="match status" value="1"/>
</dbReference>
<sequence length="416" mass="44825">MTMPVSCEPGRGKTTVTRVRLVLVTAFPVDPGAPRGGVEGVSVVLCGALRDRRDLDLHIVTTGGVDAVQVDDWGAARIHRLPWTAPRLLSGVLGRDARRLREYVSGLRPDVVHAHDTYGIMMEPIGTPRVLTIHGFIHADTRVSGTSLARPRALLWKRIETRAWARYPHIISISPYVRERLTGIATGAVHNIDNPIADAFFDVRRTDGAAQVFCAATISPRKNTLAVVDGFARARAQGLRATLRLAGPQPVPAYAEAVRARIRQHGLDDAVVLLGQLSTDAVLSELAGASVSVLMSVEENAPLAVQEAMAAGVPVIASSRCGMPYQIDDGESGFLVEPDRPDDLAARLLQVIGDDGLRDRLARRARDVARERFHSERVATRTIGVYQRACGIPPPPARRSPSAPRAAATTGGRLPD</sequence>
<evidence type="ECO:0000256" key="1">
    <source>
        <dbReference type="ARBA" id="ARBA00009481"/>
    </source>
</evidence>
<dbReference type="AlphaFoldDB" id="A0A561SVT4"/>
<evidence type="ECO:0000259" key="6">
    <source>
        <dbReference type="Pfam" id="PF13439"/>
    </source>
</evidence>
<comment type="similarity">
    <text evidence="1">Belongs to the glycosyltransferase group 1 family. Glycosyltransferase 4 subfamily.</text>
</comment>
<feature type="domain" description="Glycosyl transferase family 1" evidence="5">
    <location>
        <begin position="202"/>
        <end position="367"/>
    </location>
</feature>
<dbReference type="InterPro" id="IPR001296">
    <property type="entry name" value="Glyco_trans_1"/>
</dbReference>
<keyword evidence="3 7" id="KW-0808">Transferase</keyword>
<proteinExistence type="inferred from homology"/>
<name>A0A561SVT4_9PSEU</name>
<dbReference type="EMBL" id="VIWU01000001">
    <property type="protein sequence ID" value="TWF78976.1"/>
    <property type="molecule type" value="Genomic_DNA"/>
</dbReference>
<accession>A0A561SVT4</accession>
<dbReference type="Proteomes" id="UP000321261">
    <property type="component" value="Unassembled WGS sequence"/>
</dbReference>
<gene>
    <name evidence="7" type="ORF">FHX44_114902</name>
</gene>
<evidence type="ECO:0000313" key="8">
    <source>
        <dbReference type="Proteomes" id="UP000321261"/>
    </source>
</evidence>
<evidence type="ECO:0000259" key="5">
    <source>
        <dbReference type="Pfam" id="PF00534"/>
    </source>
</evidence>
<feature type="region of interest" description="Disordered" evidence="4">
    <location>
        <begin position="391"/>
        <end position="416"/>
    </location>
</feature>
<comment type="caution">
    <text evidence="7">The sequence shown here is derived from an EMBL/GenBank/DDBJ whole genome shotgun (WGS) entry which is preliminary data.</text>
</comment>
<feature type="compositionally biased region" description="Low complexity" evidence="4">
    <location>
        <begin position="399"/>
        <end position="408"/>
    </location>
</feature>
<evidence type="ECO:0000256" key="4">
    <source>
        <dbReference type="SAM" id="MobiDB-lite"/>
    </source>
</evidence>
<protein>
    <submittedName>
        <fullName evidence="7">Glycosyltransferase involved in cell wall biosynthesis</fullName>
    </submittedName>
</protein>
<dbReference type="Pfam" id="PF00534">
    <property type="entry name" value="Glycos_transf_1"/>
    <property type="match status" value="1"/>
</dbReference>
<dbReference type="CDD" id="cd03801">
    <property type="entry name" value="GT4_PimA-like"/>
    <property type="match status" value="1"/>
</dbReference>
<organism evidence="7 8">
    <name type="scientific">Pseudonocardia hierapolitana</name>
    <dbReference type="NCBI Taxonomy" id="1128676"/>
    <lineage>
        <taxon>Bacteria</taxon>
        <taxon>Bacillati</taxon>
        <taxon>Actinomycetota</taxon>
        <taxon>Actinomycetes</taxon>
        <taxon>Pseudonocardiales</taxon>
        <taxon>Pseudonocardiaceae</taxon>
        <taxon>Pseudonocardia</taxon>
    </lineage>
</organism>
<dbReference type="SUPFAM" id="SSF53756">
    <property type="entry name" value="UDP-Glycosyltransferase/glycogen phosphorylase"/>
    <property type="match status" value="1"/>
</dbReference>
<dbReference type="InterPro" id="IPR028098">
    <property type="entry name" value="Glyco_trans_4-like_N"/>
</dbReference>
<dbReference type="Gene3D" id="3.40.50.2000">
    <property type="entry name" value="Glycogen Phosphorylase B"/>
    <property type="match status" value="2"/>
</dbReference>
<dbReference type="PANTHER" id="PTHR12526">
    <property type="entry name" value="GLYCOSYLTRANSFERASE"/>
    <property type="match status" value="1"/>
</dbReference>
<dbReference type="GO" id="GO:0016757">
    <property type="term" value="F:glycosyltransferase activity"/>
    <property type="evidence" value="ECO:0007669"/>
    <property type="project" value="UniProtKB-KW"/>
</dbReference>
<evidence type="ECO:0000256" key="2">
    <source>
        <dbReference type="ARBA" id="ARBA00022676"/>
    </source>
</evidence>
<keyword evidence="2" id="KW-0328">Glycosyltransferase</keyword>
<keyword evidence="8" id="KW-1185">Reference proteome</keyword>
<evidence type="ECO:0000256" key="3">
    <source>
        <dbReference type="ARBA" id="ARBA00022679"/>
    </source>
</evidence>
<feature type="domain" description="Glycosyltransferase subfamily 4-like N-terminal" evidence="6">
    <location>
        <begin position="36"/>
        <end position="183"/>
    </location>
</feature>
<dbReference type="PANTHER" id="PTHR12526:SF640">
    <property type="entry name" value="COLANIC ACID BIOSYNTHESIS GLYCOSYLTRANSFERASE WCAL-RELATED"/>
    <property type="match status" value="1"/>
</dbReference>
<reference evidence="7 8" key="1">
    <citation type="submission" date="2019-06" db="EMBL/GenBank/DDBJ databases">
        <title>Sequencing the genomes of 1000 actinobacteria strains.</title>
        <authorList>
            <person name="Klenk H.-P."/>
        </authorList>
    </citation>
    <scope>NUCLEOTIDE SEQUENCE [LARGE SCALE GENOMIC DNA]</scope>
    <source>
        <strain evidence="7 8">DSM 45671</strain>
    </source>
</reference>